<dbReference type="RefSeq" id="WP_209337272.1">
    <property type="nucleotide sequence ID" value="NZ_JAGIYY010000012.1"/>
</dbReference>
<gene>
    <name evidence="3" type="ORF">J5Y06_21575</name>
</gene>
<keyword evidence="4" id="KW-1185">Reference proteome</keyword>
<keyword evidence="2" id="KW-0732">Signal</keyword>
<evidence type="ECO:0000313" key="3">
    <source>
        <dbReference type="EMBL" id="MBP0441245.1"/>
    </source>
</evidence>
<feature type="signal peptide" evidence="2">
    <location>
        <begin position="1"/>
        <end position="20"/>
    </location>
</feature>
<name>A0A8J7R3J3_9HYPH</name>
<comment type="caution">
    <text evidence="3">The sequence shown here is derived from an EMBL/GenBank/DDBJ whole genome shotgun (WGS) entry which is preliminary data.</text>
</comment>
<feature type="region of interest" description="Disordered" evidence="1">
    <location>
        <begin position="345"/>
        <end position="387"/>
    </location>
</feature>
<accession>A0A8J7R3J3</accession>
<feature type="compositionally biased region" description="Basic and acidic residues" evidence="1">
    <location>
        <begin position="375"/>
        <end position="384"/>
    </location>
</feature>
<dbReference type="Proteomes" id="UP000666240">
    <property type="component" value="Unassembled WGS sequence"/>
</dbReference>
<feature type="compositionally biased region" description="Low complexity" evidence="1">
    <location>
        <begin position="345"/>
        <end position="367"/>
    </location>
</feature>
<protein>
    <submittedName>
        <fullName evidence="3">Chemotaxis protein</fullName>
    </submittedName>
</protein>
<feature type="chain" id="PRO_5035321010" evidence="2">
    <location>
        <begin position="21"/>
        <end position="407"/>
    </location>
</feature>
<evidence type="ECO:0000256" key="1">
    <source>
        <dbReference type="SAM" id="MobiDB-lite"/>
    </source>
</evidence>
<dbReference type="AlphaFoldDB" id="A0A8J7R3J3"/>
<evidence type="ECO:0000256" key="2">
    <source>
        <dbReference type="SAM" id="SignalP"/>
    </source>
</evidence>
<sequence>MKLRHFLAAGLLVALLPVHAAAETALAPYQMVRSLQVLQDRIADGDHAALPMQNKLLEMIDKRFRDATDADFEDRRNFRAMLVYGMSGGNPVTLEMLTGRLHLATHDQQLALGVSAYLTGRLRLAQTALKTIDAGKLRPELGAFLALVQGSLMAAETPLDALRFLDQARLLGPGTLVEEAALRRTLSLTATLKQVPRFQRTAEQYVRRFIRSPYASQFVDDLLGGIVALDQHIDRGSIASTIALMTPEQQRFVYLKLARISAIENLADLNAFAAEKARSLGGVDGEPDPRALLYSAAPEVTSETVDQTLARLKQIDKSRLSENDRLLLDAAEAIANSVTSPAAALSPAASAPEAEQPQGEPEVVQVSADPSTDTRGSETADGGHMDILTSARAKLDAVDALLERSAQ</sequence>
<reference evidence="3" key="1">
    <citation type="submission" date="2021-03" db="EMBL/GenBank/DDBJ databases">
        <title>Genome sequencing and assembly of Tianweitania sediminis.</title>
        <authorList>
            <person name="Chhetri G."/>
        </authorList>
    </citation>
    <scope>NUCLEOTIDE SEQUENCE</scope>
    <source>
        <strain evidence="3">Z8</strain>
    </source>
</reference>
<organism evidence="3 4">
    <name type="scientific">Tianweitania sediminis</name>
    <dbReference type="NCBI Taxonomy" id="1502156"/>
    <lineage>
        <taxon>Bacteria</taxon>
        <taxon>Pseudomonadati</taxon>
        <taxon>Pseudomonadota</taxon>
        <taxon>Alphaproteobacteria</taxon>
        <taxon>Hyphomicrobiales</taxon>
        <taxon>Phyllobacteriaceae</taxon>
        <taxon>Tianweitania</taxon>
    </lineage>
</organism>
<dbReference type="EMBL" id="JAGIYY010000012">
    <property type="protein sequence ID" value="MBP0441245.1"/>
    <property type="molecule type" value="Genomic_DNA"/>
</dbReference>
<proteinExistence type="predicted"/>
<evidence type="ECO:0000313" key="4">
    <source>
        <dbReference type="Proteomes" id="UP000666240"/>
    </source>
</evidence>